<dbReference type="Proteomes" id="UP001420932">
    <property type="component" value="Unassembled WGS sequence"/>
</dbReference>
<name>A0AAP0KDP1_9MAGN</name>
<feature type="region of interest" description="Disordered" evidence="1">
    <location>
        <begin position="71"/>
        <end position="183"/>
    </location>
</feature>
<dbReference type="EMBL" id="JBBNAF010000004">
    <property type="protein sequence ID" value="KAK9150080.1"/>
    <property type="molecule type" value="Genomic_DNA"/>
</dbReference>
<reference evidence="2 3" key="1">
    <citation type="submission" date="2024-01" db="EMBL/GenBank/DDBJ databases">
        <title>Genome assemblies of Stephania.</title>
        <authorList>
            <person name="Yang L."/>
        </authorList>
    </citation>
    <scope>NUCLEOTIDE SEQUENCE [LARGE SCALE GENOMIC DNA]</scope>
    <source>
        <strain evidence="2">YNDBR</strain>
        <tissue evidence="2">Leaf</tissue>
    </source>
</reference>
<comment type="caution">
    <text evidence="2">The sequence shown here is derived from an EMBL/GenBank/DDBJ whole genome shotgun (WGS) entry which is preliminary data.</text>
</comment>
<evidence type="ECO:0000313" key="2">
    <source>
        <dbReference type="EMBL" id="KAK9150080.1"/>
    </source>
</evidence>
<proteinExistence type="predicted"/>
<evidence type="ECO:0000313" key="3">
    <source>
        <dbReference type="Proteomes" id="UP001420932"/>
    </source>
</evidence>
<dbReference type="AlphaFoldDB" id="A0AAP0KDP1"/>
<accession>A0AAP0KDP1</accession>
<keyword evidence="3" id="KW-1185">Reference proteome</keyword>
<feature type="compositionally biased region" description="Polar residues" evidence="1">
    <location>
        <begin position="136"/>
        <end position="147"/>
    </location>
</feature>
<organism evidence="2 3">
    <name type="scientific">Stephania yunnanensis</name>
    <dbReference type="NCBI Taxonomy" id="152371"/>
    <lineage>
        <taxon>Eukaryota</taxon>
        <taxon>Viridiplantae</taxon>
        <taxon>Streptophyta</taxon>
        <taxon>Embryophyta</taxon>
        <taxon>Tracheophyta</taxon>
        <taxon>Spermatophyta</taxon>
        <taxon>Magnoliopsida</taxon>
        <taxon>Ranunculales</taxon>
        <taxon>Menispermaceae</taxon>
        <taxon>Menispermoideae</taxon>
        <taxon>Cissampelideae</taxon>
        <taxon>Stephania</taxon>
    </lineage>
</organism>
<feature type="compositionally biased region" description="Low complexity" evidence="1">
    <location>
        <begin position="106"/>
        <end position="122"/>
    </location>
</feature>
<protein>
    <submittedName>
        <fullName evidence="2">Uncharacterized protein</fullName>
    </submittedName>
</protein>
<sequence>MLVLYLPLLAEPITCFSSLFPNLPLREPSFFSTLSTSPTLPILSSSPETIISFNELSNSPLISLSDSLQSSPTFELPEMPSPQYDSPPKTDLFDNRFDADTPSPPNTSSSSSSVSKSDSHPFPISPNEQLGRLKSPESTTLSHNFNPRSDLFEQNLPCFPPSPSHGLSSSKTADLSSALLRFS</sequence>
<evidence type="ECO:0000256" key="1">
    <source>
        <dbReference type="SAM" id="MobiDB-lite"/>
    </source>
</evidence>
<feature type="compositionally biased region" description="Polar residues" evidence="1">
    <location>
        <begin position="165"/>
        <end position="175"/>
    </location>
</feature>
<gene>
    <name evidence="2" type="ORF">Syun_008389</name>
</gene>